<dbReference type="RefSeq" id="WP_093914860.1">
    <property type="nucleotide sequence ID" value="NZ_FPAJ01000001.1"/>
</dbReference>
<gene>
    <name evidence="7" type="ORF">SAMN04488040_0625</name>
</gene>
<dbReference type="PANTHER" id="PTHR33545:SF5">
    <property type="entry name" value="UPF0750 MEMBRANE PROTEIN YITT"/>
    <property type="match status" value="1"/>
</dbReference>
<keyword evidence="4 6" id="KW-1133">Transmembrane helix</keyword>
<name>A0A1I6QB99_9RHOB</name>
<evidence type="ECO:0000313" key="7">
    <source>
        <dbReference type="EMBL" id="SFS49741.1"/>
    </source>
</evidence>
<evidence type="ECO:0000313" key="8">
    <source>
        <dbReference type="Proteomes" id="UP000199239"/>
    </source>
</evidence>
<accession>A0A1I6QB99</accession>
<comment type="subcellular location">
    <subcellularLocation>
        <location evidence="1">Cell membrane</location>
        <topology evidence="1">Multi-pass membrane protein</topology>
    </subcellularLocation>
</comment>
<dbReference type="Proteomes" id="UP000199239">
    <property type="component" value="Unassembled WGS sequence"/>
</dbReference>
<evidence type="ECO:0000256" key="5">
    <source>
        <dbReference type="ARBA" id="ARBA00023136"/>
    </source>
</evidence>
<dbReference type="STRING" id="394264.SAMN04488040_0625"/>
<dbReference type="AlphaFoldDB" id="A0A1I6QB99"/>
<dbReference type="OrthoDB" id="3296441at2"/>
<feature type="transmembrane region" description="Helical" evidence="6">
    <location>
        <begin position="45"/>
        <end position="72"/>
    </location>
</feature>
<evidence type="ECO:0000256" key="6">
    <source>
        <dbReference type="SAM" id="Phobius"/>
    </source>
</evidence>
<evidence type="ECO:0000256" key="3">
    <source>
        <dbReference type="ARBA" id="ARBA00022692"/>
    </source>
</evidence>
<dbReference type="GO" id="GO:0005886">
    <property type="term" value="C:plasma membrane"/>
    <property type="evidence" value="ECO:0007669"/>
    <property type="project" value="UniProtKB-SubCell"/>
</dbReference>
<keyword evidence="2" id="KW-1003">Cell membrane</keyword>
<dbReference type="PANTHER" id="PTHR33545">
    <property type="entry name" value="UPF0750 MEMBRANE PROTEIN YITT-RELATED"/>
    <property type="match status" value="1"/>
</dbReference>
<keyword evidence="5 6" id="KW-0472">Membrane</keyword>
<dbReference type="EMBL" id="FPAJ01000001">
    <property type="protein sequence ID" value="SFS49741.1"/>
    <property type="molecule type" value="Genomic_DNA"/>
</dbReference>
<sequence>MKKPLSPDHNLTDDIQGLSLGVFLCGLGMHVLTSVGLITGQTAGLAVIIAYLSGYSFSLVFFAINLPFYFIAYKRLGIEFTIKSLISVTLLSVVTTLLPLGFTIEKLDPALGAVIFGSLVGLGLLAMFRHNGSLGGLGVIALLVQDTTGFKAGWVQLITDAVIFAVALFLFPASVVIYSLLGAVVLNLIITFNHRRDRYIAA</sequence>
<proteinExistence type="predicted"/>
<dbReference type="InterPro" id="IPR003740">
    <property type="entry name" value="YitT"/>
</dbReference>
<evidence type="ECO:0000256" key="1">
    <source>
        <dbReference type="ARBA" id="ARBA00004651"/>
    </source>
</evidence>
<keyword evidence="8" id="KW-1185">Reference proteome</keyword>
<feature type="transmembrane region" description="Helical" evidence="6">
    <location>
        <begin position="161"/>
        <end position="190"/>
    </location>
</feature>
<feature type="transmembrane region" description="Helical" evidence="6">
    <location>
        <begin position="84"/>
        <end position="104"/>
    </location>
</feature>
<evidence type="ECO:0000256" key="4">
    <source>
        <dbReference type="ARBA" id="ARBA00022989"/>
    </source>
</evidence>
<reference evidence="8" key="1">
    <citation type="submission" date="2016-10" db="EMBL/GenBank/DDBJ databases">
        <authorList>
            <person name="Varghese N."/>
            <person name="Submissions S."/>
        </authorList>
    </citation>
    <scope>NUCLEOTIDE SEQUENCE [LARGE SCALE GENOMIC DNA]</scope>
    <source>
        <strain evidence="8">DSM 23422</strain>
    </source>
</reference>
<feature type="transmembrane region" description="Helical" evidence="6">
    <location>
        <begin position="110"/>
        <end position="128"/>
    </location>
</feature>
<protein>
    <submittedName>
        <fullName evidence="7">Uncharacterized 5xTM membrane BCR, YitT family COG1284</fullName>
    </submittedName>
</protein>
<evidence type="ECO:0000256" key="2">
    <source>
        <dbReference type="ARBA" id="ARBA00022475"/>
    </source>
</evidence>
<feature type="transmembrane region" description="Helical" evidence="6">
    <location>
        <begin position="20"/>
        <end position="39"/>
    </location>
</feature>
<dbReference type="InterPro" id="IPR051461">
    <property type="entry name" value="UPF0750_membrane"/>
</dbReference>
<organism evidence="7 8">
    <name type="scientific">Sulfitobacter marinus</name>
    <dbReference type="NCBI Taxonomy" id="394264"/>
    <lineage>
        <taxon>Bacteria</taxon>
        <taxon>Pseudomonadati</taxon>
        <taxon>Pseudomonadota</taxon>
        <taxon>Alphaproteobacteria</taxon>
        <taxon>Rhodobacterales</taxon>
        <taxon>Roseobacteraceae</taxon>
        <taxon>Sulfitobacter</taxon>
    </lineage>
</organism>
<keyword evidence="3 6" id="KW-0812">Transmembrane</keyword>
<dbReference type="Pfam" id="PF02588">
    <property type="entry name" value="YitT_membrane"/>
    <property type="match status" value="1"/>
</dbReference>